<protein>
    <recommendedName>
        <fullName evidence="5">(R)-mandelonitrile lyase</fullName>
        <ecNumber evidence="5">4.1.2.10</ecNumber>
    </recommendedName>
</protein>
<evidence type="ECO:0000313" key="17">
    <source>
        <dbReference type="RefSeq" id="XP_050940506.1"/>
    </source>
</evidence>
<organism evidence="16 17">
    <name type="scientific">Cucumis melo</name>
    <name type="common">Muskmelon</name>
    <dbReference type="NCBI Taxonomy" id="3656"/>
    <lineage>
        <taxon>Eukaryota</taxon>
        <taxon>Viridiplantae</taxon>
        <taxon>Streptophyta</taxon>
        <taxon>Embryophyta</taxon>
        <taxon>Tracheophyta</taxon>
        <taxon>Spermatophyta</taxon>
        <taxon>Magnoliopsida</taxon>
        <taxon>eudicotyledons</taxon>
        <taxon>Gunneridae</taxon>
        <taxon>Pentapetalae</taxon>
        <taxon>rosids</taxon>
        <taxon>fabids</taxon>
        <taxon>Cucurbitales</taxon>
        <taxon>Cucurbitaceae</taxon>
        <taxon>Benincaseae</taxon>
        <taxon>Cucumis</taxon>
    </lineage>
</organism>
<comment type="cofactor">
    <cofactor evidence="2">
        <name>FAD</name>
        <dbReference type="ChEBI" id="CHEBI:57692"/>
    </cofactor>
</comment>
<dbReference type="Pfam" id="PF00732">
    <property type="entry name" value="GMC_oxred_N"/>
    <property type="match status" value="1"/>
</dbReference>
<dbReference type="SUPFAM" id="SSF51905">
    <property type="entry name" value="FAD/NAD(P)-binding domain"/>
    <property type="match status" value="1"/>
</dbReference>
<keyword evidence="9" id="KW-1015">Disulfide bond</keyword>
<evidence type="ECO:0000256" key="8">
    <source>
        <dbReference type="ARBA" id="ARBA00022827"/>
    </source>
</evidence>
<keyword evidence="13" id="KW-0812">Transmembrane</keyword>
<evidence type="ECO:0000256" key="9">
    <source>
        <dbReference type="ARBA" id="ARBA00023157"/>
    </source>
</evidence>
<keyword evidence="6 12" id="KW-0285">Flavoprotein</keyword>
<dbReference type="PROSITE" id="PS00623">
    <property type="entry name" value="GMC_OXRED_1"/>
    <property type="match status" value="1"/>
</dbReference>
<dbReference type="InterPro" id="IPR000172">
    <property type="entry name" value="GMC_OxRdtase_N"/>
</dbReference>
<keyword evidence="13" id="KW-0472">Membrane</keyword>
<evidence type="ECO:0000256" key="4">
    <source>
        <dbReference type="ARBA" id="ARBA00011245"/>
    </source>
</evidence>
<dbReference type="InterPro" id="IPR036188">
    <property type="entry name" value="FAD/NAD-bd_sf"/>
</dbReference>
<dbReference type="InterPro" id="IPR051871">
    <property type="entry name" value="GMC_Oxidoreductase-Related"/>
</dbReference>
<evidence type="ECO:0000313" key="16">
    <source>
        <dbReference type="Proteomes" id="UP001652600"/>
    </source>
</evidence>
<dbReference type="RefSeq" id="XP_050940506.1">
    <property type="nucleotide sequence ID" value="XM_051084549.1"/>
</dbReference>
<dbReference type="PIRSF" id="PIRSF000137">
    <property type="entry name" value="Alcohol_oxidase"/>
    <property type="match status" value="1"/>
</dbReference>
<gene>
    <name evidence="17" type="primary">LOC103493083</name>
</gene>
<feature type="transmembrane region" description="Helical" evidence="13">
    <location>
        <begin position="12"/>
        <end position="36"/>
    </location>
</feature>
<comment type="subunit">
    <text evidence="4">Monomer.</text>
</comment>
<name>A0ABM3KRV0_CUCME</name>
<dbReference type="Proteomes" id="UP001652600">
    <property type="component" value="Chromosome 5"/>
</dbReference>
<comment type="catalytic activity">
    <reaction evidence="1">
        <text>(R)-mandelonitrile = benzaldehyde + hydrogen cyanide</text>
        <dbReference type="Rhea" id="RHEA:18313"/>
        <dbReference type="ChEBI" id="CHEBI:17169"/>
        <dbReference type="ChEBI" id="CHEBI:18407"/>
        <dbReference type="ChEBI" id="CHEBI:18450"/>
        <dbReference type="EC" id="4.1.2.10"/>
    </reaction>
</comment>
<evidence type="ECO:0000256" key="10">
    <source>
        <dbReference type="ARBA" id="ARBA00023180"/>
    </source>
</evidence>
<dbReference type="InterPro" id="IPR012132">
    <property type="entry name" value="GMC_OxRdtase"/>
</dbReference>
<evidence type="ECO:0000256" key="1">
    <source>
        <dbReference type="ARBA" id="ARBA00001147"/>
    </source>
</evidence>
<evidence type="ECO:0000256" key="13">
    <source>
        <dbReference type="SAM" id="Phobius"/>
    </source>
</evidence>
<reference evidence="17" key="1">
    <citation type="submission" date="2025-08" db="UniProtKB">
        <authorList>
            <consortium name="RefSeq"/>
        </authorList>
    </citation>
    <scope>IDENTIFICATION</scope>
    <source>
        <tissue evidence="17">Stem</tissue>
    </source>
</reference>
<evidence type="ECO:0000256" key="6">
    <source>
        <dbReference type="ARBA" id="ARBA00022630"/>
    </source>
</evidence>
<keyword evidence="13" id="KW-1133">Transmembrane helix</keyword>
<dbReference type="Gene3D" id="3.50.50.60">
    <property type="entry name" value="FAD/NAD(P)-binding domain"/>
    <property type="match status" value="1"/>
</dbReference>
<keyword evidence="16" id="KW-1185">Reference proteome</keyword>
<evidence type="ECO:0000256" key="2">
    <source>
        <dbReference type="ARBA" id="ARBA00001974"/>
    </source>
</evidence>
<evidence type="ECO:0000256" key="7">
    <source>
        <dbReference type="ARBA" id="ARBA00022729"/>
    </source>
</evidence>
<evidence type="ECO:0000256" key="3">
    <source>
        <dbReference type="ARBA" id="ARBA00010790"/>
    </source>
</evidence>
<evidence type="ECO:0000256" key="5">
    <source>
        <dbReference type="ARBA" id="ARBA00013074"/>
    </source>
</evidence>
<dbReference type="EC" id="4.1.2.10" evidence="5"/>
<keyword evidence="10" id="KW-0325">Glycoprotein</keyword>
<dbReference type="PANTHER" id="PTHR45968">
    <property type="entry name" value="OSJNBA0019K04.7 PROTEIN"/>
    <property type="match status" value="1"/>
</dbReference>
<dbReference type="PROSITE" id="PS00624">
    <property type="entry name" value="GMC_OXRED_2"/>
    <property type="match status" value="1"/>
</dbReference>
<dbReference type="PANTHER" id="PTHR45968:SF23">
    <property type="entry name" value="GLUCOSE-METHANOL-CHOLINE OXIDOREDUCTASE N-TERMINAL DOMAIN-CONTAINING PROTEIN"/>
    <property type="match status" value="1"/>
</dbReference>
<evidence type="ECO:0000259" key="15">
    <source>
        <dbReference type="PROSITE" id="PS00624"/>
    </source>
</evidence>
<dbReference type="SUPFAM" id="SSF54373">
    <property type="entry name" value="FAD-linked reductases, C-terminal domain"/>
    <property type="match status" value="1"/>
</dbReference>
<keyword evidence="11" id="KW-0456">Lyase</keyword>
<accession>A0ABM3KRV0</accession>
<keyword evidence="7" id="KW-0732">Signal</keyword>
<feature type="domain" description="Glucose-methanol-choline oxidoreductase N-terminal" evidence="14">
    <location>
        <begin position="141"/>
        <end position="164"/>
    </location>
</feature>
<comment type="similarity">
    <text evidence="3 12">Belongs to the GMC oxidoreductase family.</text>
</comment>
<sequence length="577" mass="63872">MPLHIKKFEKNTIMEHSLIMASFPLFILISMLHFHLGFPLSSNTSPNEDFRYMKFVHDASDLPTEEEYDYIIIGGGTAGCPLAATLSSNFSVLLLERGSEPTKYPSVLKEQSFLNVYTVEDDGENPFQRFVSEDGVENLRGRVLGGTSMLNGGFYSRGHREFFETAGVKWDMELVKKAYEWVEEGVVFEASLNNGWQYAFRNGLLEAGVGPYNEFDLNHRLGTKIGGSIFDKEGNRHGSVELLNKAHPNNLKVVVRATVEKIIFSGLSARGVLYSDSKGKLHTASIRRKGEIILSAGAIGSPQLLLLSGVGPKSHLSSLKLPIVLHQPHVGQSMSDNPRFTVNMVLPYPLVITAVKVVGTLDDNIHLQSITGFLPFSLPPSFSLLPRGFDSVNLSLATVVGKFSEVLSEGSLKLNSSTDVKKNPIVRFNYYSHPDDLAKCVRGVRKMGDFLKTATIEKIKIQDFEGKRSFAFLEPPLPENLSDIGVVEKYCKKTVTTYWHYHGGCLVGKVVDGNYRVMGVKNLRVVDGSTFSDSPGTNPMATLMMLGRYVGLNILRERSGVKNDLTNLIKPSHNTLF</sequence>
<keyword evidence="8 12" id="KW-0274">FAD</keyword>
<evidence type="ECO:0000259" key="14">
    <source>
        <dbReference type="PROSITE" id="PS00623"/>
    </source>
</evidence>
<feature type="domain" description="Glucose-methanol-choline oxidoreductase N-terminal" evidence="15">
    <location>
        <begin position="297"/>
        <end position="311"/>
    </location>
</feature>
<dbReference type="InterPro" id="IPR007867">
    <property type="entry name" value="GMC_OxRtase_C"/>
</dbReference>
<dbReference type="Gene3D" id="3.30.410.40">
    <property type="match status" value="1"/>
</dbReference>
<dbReference type="GeneID" id="103493083"/>
<proteinExistence type="inferred from homology"/>
<dbReference type="Pfam" id="PF05199">
    <property type="entry name" value="GMC_oxred_C"/>
    <property type="match status" value="1"/>
</dbReference>
<evidence type="ECO:0000256" key="11">
    <source>
        <dbReference type="ARBA" id="ARBA00023239"/>
    </source>
</evidence>
<evidence type="ECO:0000256" key="12">
    <source>
        <dbReference type="RuleBase" id="RU003968"/>
    </source>
</evidence>